<evidence type="ECO:0000256" key="1">
    <source>
        <dbReference type="SAM" id="MobiDB-lite"/>
    </source>
</evidence>
<evidence type="ECO:0000313" key="2">
    <source>
        <dbReference type="EMBL" id="RRD30615.1"/>
    </source>
</evidence>
<sequence length="372" mass="38256">MGPPLLIPDTRLIERGRAVKRYVMPTIKVLIAVVIAAALTKIAFFPSSGGSASEGTDPSFTTAAPTVTVSTGDISNAVSIDGQIVEDAPVEAKSTLAGTVARLIYEDGATVAAGEPIMTLKKVEAQEPVTSTDEEGNPRTTQSEPKTTWVDVYAPASGTVKYKVIRDQETPVGTVVATVAPGTYSAKGSLKASQQYRLTSPPSEASVSVDSGPAPFSCTDLKVGTKESPTTAGANPVPGDSAATPADGDKVEVRCAVPADQQVFPGLKATIDIDAGSATGALLVPVSAIEGNYSTGSVWVLSDPADPASAVKTDVTLGINDGTQVQVTEGLSEGDTILQFVPGKDIKRKGEPNTCEPDGSICYDEKGEEITS</sequence>
<feature type="region of interest" description="Disordered" evidence="1">
    <location>
        <begin position="221"/>
        <end position="248"/>
    </location>
</feature>
<dbReference type="Proteomes" id="UP000271272">
    <property type="component" value="Unassembled WGS sequence"/>
</dbReference>
<dbReference type="GO" id="GO:1990281">
    <property type="term" value="C:efflux pump complex"/>
    <property type="evidence" value="ECO:0007669"/>
    <property type="project" value="TreeGrafter"/>
</dbReference>
<feature type="region of interest" description="Disordered" evidence="1">
    <location>
        <begin position="348"/>
        <end position="372"/>
    </location>
</feature>
<dbReference type="AlphaFoldDB" id="A0A3P1VB32"/>
<reference evidence="2 3" key="1">
    <citation type="submission" date="2018-11" db="EMBL/GenBank/DDBJ databases">
        <title>Genomes From Bacteria Associated with the Canine Oral Cavity: a Test Case for Automated Genome-Based Taxonomic Assignment.</title>
        <authorList>
            <person name="Coil D.A."/>
            <person name="Jospin G."/>
            <person name="Darling A.E."/>
            <person name="Wallis C."/>
            <person name="Davis I.J."/>
            <person name="Harris S."/>
            <person name="Eisen J.A."/>
            <person name="Holcombe L.J."/>
            <person name="O'Flynn C."/>
        </authorList>
    </citation>
    <scope>NUCLEOTIDE SEQUENCE [LARGE SCALE GENOMIC DNA]</scope>
    <source>
        <strain evidence="2 3">OH5050</strain>
    </source>
</reference>
<evidence type="ECO:0000313" key="3">
    <source>
        <dbReference type="Proteomes" id="UP000271272"/>
    </source>
</evidence>
<accession>A0A3P1VB32</accession>
<organism evidence="2 3">
    <name type="scientific">Actinomyces bowdenii</name>
    <dbReference type="NCBI Taxonomy" id="131109"/>
    <lineage>
        <taxon>Bacteria</taxon>
        <taxon>Bacillati</taxon>
        <taxon>Actinomycetota</taxon>
        <taxon>Actinomycetes</taxon>
        <taxon>Actinomycetales</taxon>
        <taxon>Actinomycetaceae</taxon>
        <taxon>Actinomyces</taxon>
    </lineage>
</organism>
<keyword evidence="3" id="KW-1185">Reference proteome</keyword>
<dbReference type="GO" id="GO:0015562">
    <property type="term" value="F:efflux transmembrane transporter activity"/>
    <property type="evidence" value="ECO:0007669"/>
    <property type="project" value="TreeGrafter"/>
</dbReference>
<comment type="caution">
    <text evidence="2">The sequence shown here is derived from an EMBL/GenBank/DDBJ whole genome shotgun (WGS) entry which is preliminary data.</text>
</comment>
<feature type="compositionally biased region" description="Basic and acidic residues" evidence="1">
    <location>
        <begin position="363"/>
        <end position="372"/>
    </location>
</feature>
<name>A0A3P1VB32_9ACTO</name>
<proteinExistence type="predicted"/>
<dbReference type="PANTHER" id="PTHR30469">
    <property type="entry name" value="MULTIDRUG RESISTANCE PROTEIN MDTA"/>
    <property type="match status" value="1"/>
</dbReference>
<protein>
    <submittedName>
        <fullName evidence="2">Efflux RND transporter periplasmic adaptor subunit</fullName>
    </submittedName>
</protein>
<dbReference type="Gene3D" id="2.40.420.20">
    <property type="match status" value="1"/>
</dbReference>
<dbReference type="EMBL" id="RQZC01000001">
    <property type="protein sequence ID" value="RRD30615.1"/>
    <property type="molecule type" value="Genomic_DNA"/>
</dbReference>
<gene>
    <name evidence="2" type="ORF">EII10_00360</name>
</gene>
<dbReference type="OrthoDB" id="4401807at2"/>
<feature type="region of interest" description="Disordered" evidence="1">
    <location>
        <begin position="125"/>
        <end position="146"/>
    </location>
</feature>